<feature type="domain" description="Cyclin C-terminal" evidence="7">
    <location>
        <begin position="329"/>
        <end position="435"/>
    </location>
</feature>
<evidence type="ECO:0000256" key="5">
    <source>
        <dbReference type="RuleBase" id="RU000383"/>
    </source>
</evidence>
<comment type="similarity">
    <text evidence="1">Belongs to the cyclin family. Cyclin AB subfamily.</text>
</comment>
<dbReference type="GO" id="GO:0051301">
    <property type="term" value="P:cell division"/>
    <property type="evidence" value="ECO:0007669"/>
    <property type="project" value="UniProtKB-KW"/>
</dbReference>
<evidence type="ECO:0000256" key="2">
    <source>
        <dbReference type="ARBA" id="ARBA00022618"/>
    </source>
</evidence>
<sequence length="435" mass="49839">NQEWIDLARTSRACEFLSLIRVLHISKIGSLISRKTNEFSIDFGEAQEAAPMEGLRFGARTANNGDRRALRDIGNLAGAPQNPNAVRKRGLSDENATDDKKQCVFLADRPITRRFAATLANQSRTDHLQFSIAASSSTNQNFILRDVDETKEEEIAKHSCQVNIEIEEIEMEDLEEEEEEVPEIDSCDSSNPLAVVDYVQDIYNFYRRTEDLGCVCPNYMSNQFDINEKMRAILIDWLIEVHYKFELMEETLFLTVNVIDRFLALQTVVRKKLQLVGVTAMLLACKYEEVSVPVVDDLVLICDRAYTRGEVLEMERLMVNTLQFNMSVPTPYVFMRRFLKAAQSDKKVELLSFFLIELSLVEYQMLKFRPSHLAAAAIYTAQSTLSGFKHWSKACKMHTMYSEEQLLECSKAMVEFHQRAGQGRLTGVHRKYTAF</sequence>
<keyword evidence="3 5" id="KW-0195">Cyclin</keyword>
<dbReference type="STRING" id="4615.A0A199VGX7"/>
<keyword evidence="4" id="KW-0131">Cell cycle</keyword>
<evidence type="ECO:0000313" key="8">
    <source>
        <dbReference type="EMBL" id="OAY76131.1"/>
    </source>
</evidence>
<proteinExistence type="inferred from homology"/>
<dbReference type="InterPro" id="IPR036915">
    <property type="entry name" value="Cyclin-like_sf"/>
</dbReference>
<dbReference type="CDD" id="cd20511">
    <property type="entry name" value="CYCLIN_AtCycB-like_rpt2"/>
    <property type="match status" value="1"/>
</dbReference>
<dbReference type="InterPro" id="IPR039361">
    <property type="entry name" value="Cyclin"/>
</dbReference>
<dbReference type="GO" id="GO:0010332">
    <property type="term" value="P:response to gamma radiation"/>
    <property type="evidence" value="ECO:0007669"/>
    <property type="project" value="UniProtKB-ARBA"/>
</dbReference>
<dbReference type="Pfam" id="PF02984">
    <property type="entry name" value="Cyclin_C"/>
    <property type="match status" value="1"/>
</dbReference>
<dbReference type="CDD" id="cd20567">
    <property type="entry name" value="CYCLIN_AtCycB-like_rpt1"/>
    <property type="match status" value="1"/>
</dbReference>
<dbReference type="Pfam" id="PF00134">
    <property type="entry name" value="Cyclin_N"/>
    <property type="match status" value="1"/>
</dbReference>
<gene>
    <name evidence="8" type="ORF">ACMD2_23018</name>
</gene>
<accession>A0A199VGX7</accession>
<feature type="non-terminal residue" evidence="8">
    <location>
        <position position="1"/>
    </location>
</feature>
<dbReference type="InterPro" id="IPR046965">
    <property type="entry name" value="Cyclin_A/B-like"/>
</dbReference>
<feature type="non-terminal residue" evidence="8">
    <location>
        <position position="435"/>
    </location>
</feature>
<dbReference type="PIRSF" id="PIRSF001771">
    <property type="entry name" value="Cyclin_A_B_D_E"/>
    <property type="match status" value="1"/>
</dbReference>
<dbReference type="SUPFAM" id="SSF47954">
    <property type="entry name" value="Cyclin-like"/>
    <property type="match status" value="2"/>
</dbReference>
<protein>
    <submittedName>
        <fullName evidence="8">Cyclin-B2-2</fullName>
    </submittedName>
</protein>
<dbReference type="SMART" id="SM00385">
    <property type="entry name" value="CYCLIN"/>
    <property type="match status" value="2"/>
</dbReference>
<keyword evidence="2" id="KW-0132">Cell division</keyword>
<evidence type="ECO:0000259" key="6">
    <source>
        <dbReference type="SMART" id="SM00385"/>
    </source>
</evidence>
<evidence type="ECO:0000256" key="3">
    <source>
        <dbReference type="ARBA" id="ARBA00023127"/>
    </source>
</evidence>
<dbReference type="Gene3D" id="1.10.472.10">
    <property type="entry name" value="Cyclin-like"/>
    <property type="match status" value="2"/>
</dbReference>
<reference evidence="8 9" key="1">
    <citation type="journal article" date="2016" name="DNA Res.">
        <title>The draft genome of MD-2 pineapple using hybrid error correction of long reads.</title>
        <authorList>
            <person name="Redwan R.M."/>
            <person name="Saidin A."/>
            <person name="Kumar S.V."/>
        </authorList>
    </citation>
    <scope>NUCLEOTIDE SEQUENCE [LARGE SCALE GENOMIC DNA]</scope>
    <source>
        <strain evidence="9">cv. MD2</strain>
        <tissue evidence="8">Leaf</tissue>
    </source>
</reference>
<organism evidence="8 9">
    <name type="scientific">Ananas comosus</name>
    <name type="common">Pineapple</name>
    <name type="synonym">Ananas ananas</name>
    <dbReference type="NCBI Taxonomy" id="4615"/>
    <lineage>
        <taxon>Eukaryota</taxon>
        <taxon>Viridiplantae</taxon>
        <taxon>Streptophyta</taxon>
        <taxon>Embryophyta</taxon>
        <taxon>Tracheophyta</taxon>
        <taxon>Spermatophyta</taxon>
        <taxon>Magnoliopsida</taxon>
        <taxon>Liliopsida</taxon>
        <taxon>Poales</taxon>
        <taxon>Bromeliaceae</taxon>
        <taxon>Bromelioideae</taxon>
        <taxon>Ananas</taxon>
    </lineage>
</organism>
<name>A0A199VGX7_ANACO</name>
<dbReference type="FunFam" id="1.10.472.10:FF:000032">
    <property type="entry name" value="G2/mitotic-specific cyclin-1"/>
    <property type="match status" value="1"/>
</dbReference>
<evidence type="ECO:0000256" key="1">
    <source>
        <dbReference type="ARBA" id="ARBA00006955"/>
    </source>
</evidence>
<dbReference type="PANTHER" id="PTHR10177">
    <property type="entry name" value="CYCLINS"/>
    <property type="match status" value="1"/>
</dbReference>
<dbReference type="GO" id="GO:0016538">
    <property type="term" value="F:cyclin-dependent protein serine/threonine kinase regulator activity"/>
    <property type="evidence" value="ECO:0007669"/>
    <property type="project" value="InterPro"/>
</dbReference>
<dbReference type="InterPro" id="IPR006671">
    <property type="entry name" value="Cyclin_N"/>
</dbReference>
<dbReference type="InterPro" id="IPR004367">
    <property type="entry name" value="Cyclin_C-dom"/>
</dbReference>
<comment type="caution">
    <text evidence="8">The sequence shown here is derived from an EMBL/GenBank/DDBJ whole genome shotgun (WGS) entry which is preliminary data.</text>
</comment>
<dbReference type="InterPro" id="IPR013763">
    <property type="entry name" value="Cyclin-like_dom"/>
</dbReference>
<dbReference type="AlphaFoldDB" id="A0A199VGX7"/>
<dbReference type="PROSITE" id="PS00292">
    <property type="entry name" value="CYCLINS"/>
    <property type="match status" value="1"/>
</dbReference>
<evidence type="ECO:0000313" key="9">
    <source>
        <dbReference type="Proteomes" id="UP000092600"/>
    </source>
</evidence>
<dbReference type="InterPro" id="IPR048258">
    <property type="entry name" value="Cyclins_cyclin-box"/>
</dbReference>
<dbReference type="SMART" id="SM01332">
    <property type="entry name" value="Cyclin_C"/>
    <property type="match status" value="1"/>
</dbReference>
<feature type="domain" description="Cyclin-like" evidence="6">
    <location>
        <begin position="236"/>
        <end position="320"/>
    </location>
</feature>
<feature type="domain" description="Cyclin-like" evidence="6">
    <location>
        <begin position="333"/>
        <end position="415"/>
    </location>
</feature>
<dbReference type="EMBL" id="LSRQ01001901">
    <property type="protein sequence ID" value="OAY76131.1"/>
    <property type="molecule type" value="Genomic_DNA"/>
</dbReference>
<evidence type="ECO:0000259" key="7">
    <source>
        <dbReference type="SMART" id="SM01332"/>
    </source>
</evidence>
<dbReference type="Proteomes" id="UP000092600">
    <property type="component" value="Unassembled WGS sequence"/>
</dbReference>
<evidence type="ECO:0000256" key="4">
    <source>
        <dbReference type="ARBA" id="ARBA00023306"/>
    </source>
</evidence>
<dbReference type="GO" id="GO:0044772">
    <property type="term" value="P:mitotic cell cycle phase transition"/>
    <property type="evidence" value="ECO:0007669"/>
    <property type="project" value="InterPro"/>
</dbReference>